<reference evidence="3 4" key="1">
    <citation type="journal article" date="2016" name="Nat. Commun.">
        <title>Thousands of microbial genomes shed light on interconnected biogeochemical processes in an aquifer system.</title>
        <authorList>
            <person name="Anantharaman K."/>
            <person name="Brown C.T."/>
            <person name="Hug L.A."/>
            <person name="Sharon I."/>
            <person name="Castelle C.J."/>
            <person name="Probst A.J."/>
            <person name="Thomas B.C."/>
            <person name="Singh A."/>
            <person name="Wilkins M.J."/>
            <person name="Karaoz U."/>
            <person name="Brodie E.L."/>
            <person name="Williams K.H."/>
            <person name="Hubbard S.S."/>
            <person name="Banfield J.F."/>
        </authorList>
    </citation>
    <scope>NUCLEOTIDE SEQUENCE [LARGE SCALE GENOMIC DNA]</scope>
</reference>
<dbReference type="GO" id="GO:0003700">
    <property type="term" value="F:DNA-binding transcription factor activity"/>
    <property type="evidence" value="ECO:0007669"/>
    <property type="project" value="TreeGrafter"/>
</dbReference>
<dbReference type="InterPro" id="IPR050807">
    <property type="entry name" value="TransReg_Diox_bact_type"/>
</dbReference>
<dbReference type="SUPFAM" id="SSF47413">
    <property type="entry name" value="lambda repressor-like DNA-binding domains"/>
    <property type="match status" value="1"/>
</dbReference>
<dbReference type="PANTHER" id="PTHR46797:SF1">
    <property type="entry name" value="METHYLPHOSPHONATE SYNTHASE"/>
    <property type="match status" value="1"/>
</dbReference>
<dbReference type="PROSITE" id="PS50943">
    <property type="entry name" value="HTH_CROC1"/>
    <property type="match status" value="1"/>
</dbReference>
<name>A0A1F7GVE9_9BACT</name>
<dbReference type="AlphaFoldDB" id="A0A1F7GVE9"/>
<organism evidence="3 4">
    <name type="scientific">Candidatus Roizmanbacteria bacterium RIFCSPHIGHO2_02_FULL_37_24</name>
    <dbReference type="NCBI Taxonomy" id="1802037"/>
    <lineage>
        <taxon>Bacteria</taxon>
        <taxon>Candidatus Roizmaniibacteriota</taxon>
    </lineage>
</organism>
<dbReference type="Gene3D" id="1.10.260.40">
    <property type="entry name" value="lambda repressor-like DNA-binding domains"/>
    <property type="match status" value="1"/>
</dbReference>
<gene>
    <name evidence="3" type="ORF">A3C24_05330</name>
</gene>
<dbReference type="InterPro" id="IPR001387">
    <property type="entry name" value="Cro/C1-type_HTH"/>
</dbReference>
<dbReference type="GO" id="GO:0005829">
    <property type="term" value="C:cytosol"/>
    <property type="evidence" value="ECO:0007669"/>
    <property type="project" value="TreeGrafter"/>
</dbReference>
<dbReference type="SMART" id="SM00530">
    <property type="entry name" value="HTH_XRE"/>
    <property type="match status" value="1"/>
</dbReference>
<dbReference type="PANTHER" id="PTHR46797">
    <property type="entry name" value="HTH-TYPE TRANSCRIPTIONAL REGULATOR"/>
    <property type="match status" value="1"/>
</dbReference>
<protein>
    <recommendedName>
        <fullName evidence="2">HTH cro/C1-type domain-containing protein</fullName>
    </recommendedName>
</protein>
<accession>A0A1F7GVE9</accession>
<dbReference type="Proteomes" id="UP000177159">
    <property type="component" value="Unassembled WGS sequence"/>
</dbReference>
<comment type="caution">
    <text evidence="3">The sequence shown here is derived from an EMBL/GenBank/DDBJ whole genome shotgun (WGS) entry which is preliminary data.</text>
</comment>
<evidence type="ECO:0000313" key="3">
    <source>
        <dbReference type="EMBL" id="OGK22556.1"/>
    </source>
</evidence>
<evidence type="ECO:0000256" key="1">
    <source>
        <dbReference type="ARBA" id="ARBA00023125"/>
    </source>
</evidence>
<evidence type="ECO:0000259" key="2">
    <source>
        <dbReference type="PROSITE" id="PS50943"/>
    </source>
</evidence>
<proteinExistence type="predicted"/>
<dbReference type="CDD" id="cd00093">
    <property type="entry name" value="HTH_XRE"/>
    <property type="match status" value="1"/>
</dbReference>
<dbReference type="EMBL" id="MFZM01000041">
    <property type="protein sequence ID" value="OGK22556.1"/>
    <property type="molecule type" value="Genomic_DNA"/>
</dbReference>
<feature type="domain" description="HTH cro/C1-type" evidence="2">
    <location>
        <begin position="12"/>
        <end position="66"/>
    </location>
</feature>
<sequence length="69" mass="7860">MDSSRIEIGKRLKKARLKRDLTQDNVATKAGLNTNYYACIERGEVNASLEKLHNIIKVLRVKSSDILPY</sequence>
<dbReference type="GO" id="GO:0003677">
    <property type="term" value="F:DNA binding"/>
    <property type="evidence" value="ECO:0007669"/>
    <property type="project" value="UniProtKB-KW"/>
</dbReference>
<dbReference type="InterPro" id="IPR010982">
    <property type="entry name" value="Lambda_DNA-bd_dom_sf"/>
</dbReference>
<keyword evidence="1" id="KW-0238">DNA-binding</keyword>
<evidence type="ECO:0000313" key="4">
    <source>
        <dbReference type="Proteomes" id="UP000177159"/>
    </source>
</evidence>
<dbReference type="Pfam" id="PF01381">
    <property type="entry name" value="HTH_3"/>
    <property type="match status" value="1"/>
</dbReference>